<dbReference type="HOGENOM" id="CLU_013985_23_3_11"/>
<evidence type="ECO:0000313" key="7">
    <source>
        <dbReference type="Proteomes" id="UP000019222"/>
    </source>
</evidence>
<sequence>MSSPDYAILRELHDADAARLEELERILFPGDNPWTAADFRSEFAQPHSFYIGVELPGGEGEAPVLAGYAGLAMLGPKTNPEFEIHTIGVDPAHQRRGLARLLMDNLMHVADLMGGPVFLEVRTDNDPAIALYEAYGFQKMGVRKRYYQPSGADAFTMVRPAGKPDPQ</sequence>
<keyword evidence="7" id="KW-1185">Reference proteome</keyword>
<keyword evidence="4" id="KW-0012">Acyltransferase</keyword>
<dbReference type="STRING" id="1224164.B843_02585"/>
<dbReference type="Gene3D" id="3.40.630.30">
    <property type="match status" value="1"/>
</dbReference>
<dbReference type="CDD" id="cd04301">
    <property type="entry name" value="NAT_SF"/>
    <property type="match status" value="1"/>
</dbReference>
<keyword evidence="3 6" id="KW-0808">Transferase</keyword>
<dbReference type="Proteomes" id="UP000019222">
    <property type="component" value="Chromosome"/>
</dbReference>
<evidence type="ECO:0000256" key="4">
    <source>
        <dbReference type="ARBA" id="ARBA00023315"/>
    </source>
</evidence>
<dbReference type="InterPro" id="IPR050680">
    <property type="entry name" value="YpeA/RimI_acetyltransf"/>
</dbReference>
<protein>
    <submittedName>
        <fullName evidence="6">GNAT family acetyltransferase</fullName>
    </submittedName>
</protein>
<dbReference type="NCBIfam" id="TIGR01575">
    <property type="entry name" value="rimI"/>
    <property type="match status" value="1"/>
</dbReference>
<accession>W5Y607</accession>
<dbReference type="RefSeq" id="WP_034649017.1">
    <property type="nucleotide sequence ID" value="NZ_CP004353.1"/>
</dbReference>
<evidence type="ECO:0000259" key="5">
    <source>
        <dbReference type="PROSITE" id="PS51186"/>
    </source>
</evidence>
<dbReference type="SUPFAM" id="SSF55729">
    <property type="entry name" value="Acyl-CoA N-acyltransferases (Nat)"/>
    <property type="match status" value="1"/>
</dbReference>
<reference evidence="6 7" key="1">
    <citation type="submission" date="2013-02" db="EMBL/GenBank/DDBJ databases">
        <title>The complete genome sequence of Corynebacterium vitaeruminis DSM 20294.</title>
        <authorList>
            <person name="Ruckert C."/>
            <person name="Albersmeier A."/>
            <person name="Kalinowski J."/>
        </authorList>
    </citation>
    <scope>NUCLEOTIDE SEQUENCE [LARGE SCALE GENOMIC DNA]</scope>
    <source>
        <strain evidence="7">ATCC 10234</strain>
    </source>
</reference>
<dbReference type="eggNOG" id="COG0456">
    <property type="taxonomic scope" value="Bacteria"/>
</dbReference>
<dbReference type="GO" id="GO:0008080">
    <property type="term" value="F:N-acetyltransferase activity"/>
    <property type="evidence" value="ECO:0007669"/>
    <property type="project" value="InterPro"/>
</dbReference>
<dbReference type="InterPro" id="IPR016181">
    <property type="entry name" value="Acyl_CoA_acyltransferase"/>
</dbReference>
<dbReference type="KEGG" id="cvt:B843_02585"/>
<dbReference type="InterPro" id="IPR006464">
    <property type="entry name" value="AcTrfase_RimI/Ard1"/>
</dbReference>
<organism evidence="6 7">
    <name type="scientific">Corynebacterium vitaeruminis DSM 20294</name>
    <dbReference type="NCBI Taxonomy" id="1224164"/>
    <lineage>
        <taxon>Bacteria</taxon>
        <taxon>Bacillati</taxon>
        <taxon>Actinomycetota</taxon>
        <taxon>Actinomycetes</taxon>
        <taxon>Mycobacteriales</taxon>
        <taxon>Corynebacteriaceae</taxon>
        <taxon>Corynebacterium</taxon>
    </lineage>
</organism>
<evidence type="ECO:0000313" key="6">
    <source>
        <dbReference type="EMBL" id="AHI21908.1"/>
    </source>
</evidence>
<keyword evidence="2" id="KW-0963">Cytoplasm</keyword>
<dbReference type="PROSITE" id="PS51186">
    <property type="entry name" value="GNAT"/>
    <property type="match status" value="1"/>
</dbReference>
<name>W5Y607_9CORY</name>
<dbReference type="Pfam" id="PF00583">
    <property type="entry name" value="Acetyltransf_1"/>
    <property type="match status" value="1"/>
</dbReference>
<dbReference type="PANTHER" id="PTHR43420:SF12">
    <property type="entry name" value="N-ACETYLTRANSFERASE DOMAIN-CONTAINING PROTEIN"/>
    <property type="match status" value="1"/>
</dbReference>
<evidence type="ECO:0000256" key="3">
    <source>
        <dbReference type="ARBA" id="ARBA00022679"/>
    </source>
</evidence>
<evidence type="ECO:0000256" key="1">
    <source>
        <dbReference type="ARBA" id="ARBA00005395"/>
    </source>
</evidence>
<proteinExistence type="inferred from homology"/>
<dbReference type="InterPro" id="IPR000182">
    <property type="entry name" value="GNAT_dom"/>
</dbReference>
<dbReference type="AlphaFoldDB" id="W5Y607"/>
<dbReference type="EMBL" id="CP004353">
    <property type="protein sequence ID" value="AHI21908.1"/>
    <property type="molecule type" value="Genomic_DNA"/>
</dbReference>
<evidence type="ECO:0000256" key="2">
    <source>
        <dbReference type="ARBA" id="ARBA00022490"/>
    </source>
</evidence>
<dbReference type="PATRIC" id="fig|1224164.3.peg.510"/>
<gene>
    <name evidence="6" type="ORF">B843_02585</name>
</gene>
<comment type="similarity">
    <text evidence="1">Belongs to the acetyltransferase family. RimI subfamily.</text>
</comment>
<dbReference type="PANTHER" id="PTHR43420">
    <property type="entry name" value="ACETYLTRANSFERASE"/>
    <property type="match status" value="1"/>
</dbReference>
<feature type="domain" description="N-acetyltransferase" evidence="5">
    <location>
        <begin position="7"/>
        <end position="162"/>
    </location>
</feature>